<gene>
    <name evidence="14" type="primary">ribD</name>
    <name evidence="14" type="ORF">GKC30_02610</name>
</gene>
<comment type="similarity">
    <text evidence="5 9">In the C-terminal section; belongs to the HTP reductase family.</text>
</comment>
<comment type="similarity">
    <text evidence="4 9">In the N-terminal section; belongs to the cytidine and deoxycytidylate deaminase family.</text>
</comment>
<evidence type="ECO:0000256" key="9">
    <source>
        <dbReference type="PIRNR" id="PIRNR006769"/>
    </source>
</evidence>
<feature type="binding site" evidence="11">
    <location>
        <position position="193"/>
    </location>
    <ligand>
        <name>substrate</name>
    </ligand>
</feature>
<sequence>MCSWKATSSSAAFMARAAELARLGRGTTAPNPCVGAVLVRDERIVAEGWHMRYGGLHAERECLVDARSKGIDPRGAAMFVTLEPCNHHGKTPPCTQALIDAGVARVVIGTRDPNPVAAGGVERLAAAGLEIEVGVLEEVCRDLIADFLVWQTTHSTFNIVKMAATLDGKIASRQRRPEPVSCPESFARVHELRARADAVIVGGTTFRADDPSLTCRAPGLADDFLQPYGVVVTSRLPVNPDDHVLTRQRPERTIFMTTRESARSSEADRLRGRGSSVWPLPGSAGGLNLAVGLERLRFDLGCHTSLWEGGGRLAMQCVDQGLADEIVHFVAPRILGDESAPSAYAGHGERSMAEAANFRIIDTRRSGDDIMITLRPR</sequence>
<name>A0A7K1KKU3_9BACT</name>
<dbReference type="GO" id="GO:0008835">
    <property type="term" value="F:diaminohydroxyphosphoribosylaminopyrimidine deaminase activity"/>
    <property type="evidence" value="ECO:0007669"/>
    <property type="project" value="UniProtKB-EC"/>
</dbReference>
<feature type="binding site" evidence="12">
    <location>
        <position position="57"/>
    </location>
    <ligand>
        <name>Zn(2+)</name>
        <dbReference type="ChEBI" id="CHEBI:29105"/>
        <note>catalytic</note>
    </ligand>
</feature>
<dbReference type="SUPFAM" id="SSF53927">
    <property type="entry name" value="Cytidine deaminase-like"/>
    <property type="match status" value="1"/>
</dbReference>
<dbReference type="InterPro" id="IPR050765">
    <property type="entry name" value="Riboflavin_Biosynth_HTPR"/>
</dbReference>
<evidence type="ECO:0000313" key="15">
    <source>
        <dbReference type="Proteomes" id="UP000461162"/>
    </source>
</evidence>
<protein>
    <recommendedName>
        <fullName evidence="9">Riboflavin biosynthesis protein RibD</fullName>
    </recommendedName>
    <domain>
        <recommendedName>
            <fullName evidence="9">Diaminohydroxyphosphoribosylaminopyrimidine deaminase</fullName>
            <shortName evidence="9">DRAP deaminase</shortName>
            <ecNumber evidence="9">3.5.4.26</ecNumber>
        </recommendedName>
        <alternativeName>
            <fullName evidence="9">Riboflavin-specific deaminase</fullName>
        </alternativeName>
    </domain>
    <domain>
        <recommendedName>
            <fullName evidence="9">5-amino-6-(5-phosphoribosylamino)uracil reductase</fullName>
            <ecNumber evidence="9">1.1.1.193</ecNumber>
        </recommendedName>
        <alternativeName>
            <fullName evidence="9">HTP reductase</fullName>
        </alternativeName>
    </domain>
</protein>
<dbReference type="InterPro" id="IPR024072">
    <property type="entry name" value="DHFR-like_dom_sf"/>
</dbReference>
<evidence type="ECO:0000256" key="7">
    <source>
        <dbReference type="ARBA" id="ARBA00023002"/>
    </source>
</evidence>
<dbReference type="NCBIfam" id="TIGR00326">
    <property type="entry name" value="eubact_ribD"/>
    <property type="match status" value="1"/>
</dbReference>
<evidence type="ECO:0000259" key="13">
    <source>
        <dbReference type="PROSITE" id="PS51747"/>
    </source>
</evidence>
<feature type="binding site" evidence="11">
    <location>
        <position position="213"/>
    </location>
    <ligand>
        <name>substrate</name>
    </ligand>
</feature>
<evidence type="ECO:0000256" key="12">
    <source>
        <dbReference type="PIRSR" id="PIRSR006769-3"/>
    </source>
</evidence>
<dbReference type="InterPro" id="IPR002125">
    <property type="entry name" value="CMP_dCMP_dom"/>
</dbReference>
<comment type="caution">
    <text evidence="14">The sequence shown here is derived from an EMBL/GenBank/DDBJ whole genome shotgun (WGS) entry which is preliminary data.</text>
</comment>
<dbReference type="PROSITE" id="PS51747">
    <property type="entry name" value="CYT_DCMP_DEAMINASES_2"/>
    <property type="match status" value="1"/>
</dbReference>
<feature type="domain" description="CMP/dCMP-type deaminase" evidence="13">
    <location>
        <begin position="8"/>
        <end position="132"/>
    </location>
</feature>
<dbReference type="Pfam" id="PF01872">
    <property type="entry name" value="RibD_C"/>
    <property type="match status" value="1"/>
</dbReference>
<feature type="binding site" evidence="12">
    <location>
        <position position="85"/>
    </location>
    <ligand>
        <name>Zn(2+)</name>
        <dbReference type="ChEBI" id="CHEBI:29105"/>
        <note>catalytic</note>
    </ligand>
</feature>
<dbReference type="InterPro" id="IPR004794">
    <property type="entry name" value="Eubact_RibD"/>
</dbReference>
<evidence type="ECO:0000256" key="6">
    <source>
        <dbReference type="ARBA" id="ARBA00022857"/>
    </source>
</evidence>
<feature type="binding site" evidence="11">
    <location>
        <position position="216"/>
    </location>
    <ligand>
        <name>substrate</name>
    </ligand>
</feature>
<evidence type="ECO:0000256" key="5">
    <source>
        <dbReference type="ARBA" id="ARBA00007417"/>
    </source>
</evidence>
<dbReference type="GO" id="GO:0009231">
    <property type="term" value="P:riboflavin biosynthetic process"/>
    <property type="evidence" value="ECO:0007669"/>
    <property type="project" value="UniProtKB-UniPathway"/>
</dbReference>
<dbReference type="SUPFAM" id="SSF53597">
    <property type="entry name" value="Dihydrofolate reductase-like"/>
    <property type="match status" value="1"/>
</dbReference>
<dbReference type="EMBL" id="WODC01000001">
    <property type="protein sequence ID" value="MUM76522.1"/>
    <property type="molecule type" value="Genomic_DNA"/>
</dbReference>
<evidence type="ECO:0000256" key="8">
    <source>
        <dbReference type="ARBA" id="ARBA00023268"/>
    </source>
</evidence>
<keyword evidence="9 14" id="KW-0378">Hydrolase</keyword>
<evidence type="ECO:0000313" key="14">
    <source>
        <dbReference type="EMBL" id="MUM76522.1"/>
    </source>
</evidence>
<keyword evidence="7 9" id="KW-0560">Oxidoreductase</keyword>
<comment type="function">
    <text evidence="1 9">Converts 2,5-diamino-6-(ribosylamino)-4(3h)-pyrimidinone 5'-phosphate into 5-amino-6-(ribosylamino)-2,4(1h,3h)-pyrimidinedione 5'-phosphate.</text>
</comment>
<reference evidence="14 15" key="1">
    <citation type="submission" date="2019-11" db="EMBL/GenBank/DDBJ databases">
        <title>Pseudodesulfovibrio alkaliphilus, sp. nov., an alkaliphilic sulfate-reducing bacteria from mud volcano of Taman peninsula, Russia.</title>
        <authorList>
            <person name="Frolova A."/>
            <person name="Merkel A.Y."/>
            <person name="Slobodkin A.I."/>
        </authorList>
    </citation>
    <scope>NUCLEOTIDE SEQUENCE [LARGE SCALE GENOMIC DNA]</scope>
    <source>
        <strain evidence="14 15">F-1</strain>
    </source>
</reference>
<dbReference type="CDD" id="cd01284">
    <property type="entry name" value="Riboflavin_deaminase-reductase"/>
    <property type="match status" value="1"/>
</dbReference>
<accession>A0A7K1KKU3</accession>
<organism evidence="14 15">
    <name type="scientific">Pseudodesulfovibrio alkaliphilus</name>
    <dbReference type="NCBI Taxonomy" id="2661613"/>
    <lineage>
        <taxon>Bacteria</taxon>
        <taxon>Pseudomonadati</taxon>
        <taxon>Thermodesulfobacteriota</taxon>
        <taxon>Desulfovibrionia</taxon>
        <taxon>Desulfovibrionales</taxon>
        <taxon>Desulfovibrionaceae</taxon>
    </lineage>
</organism>
<dbReference type="PANTHER" id="PTHR38011">
    <property type="entry name" value="DIHYDROFOLATE REDUCTASE FAMILY PROTEIN (AFU_ORTHOLOGUE AFUA_8G06820)"/>
    <property type="match status" value="1"/>
</dbReference>
<dbReference type="PIRSF" id="PIRSF006769">
    <property type="entry name" value="RibD"/>
    <property type="match status" value="1"/>
</dbReference>
<comment type="catalytic activity">
    <reaction evidence="9">
        <text>5-amino-6-(5-phospho-D-ribitylamino)uracil + NADP(+) = 5-amino-6-(5-phospho-D-ribosylamino)uracil + NADPH + H(+)</text>
        <dbReference type="Rhea" id="RHEA:17845"/>
        <dbReference type="ChEBI" id="CHEBI:15378"/>
        <dbReference type="ChEBI" id="CHEBI:57783"/>
        <dbReference type="ChEBI" id="CHEBI:58349"/>
        <dbReference type="ChEBI" id="CHEBI:58421"/>
        <dbReference type="ChEBI" id="CHEBI:58453"/>
        <dbReference type="EC" id="1.1.1.193"/>
    </reaction>
</comment>
<feature type="binding site" evidence="11">
    <location>
        <position position="205"/>
    </location>
    <ligand>
        <name>NADP(+)</name>
        <dbReference type="ChEBI" id="CHEBI:58349"/>
    </ligand>
</feature>
<dbReference type="Gene3D" id="3.40.430.10">
    <property type="entry name" value="Dihydrofolate Reductase, subunit A"/>
    <property type="match status" value="1"/>
</dbReference>
<comment type="pathway">
    <text evidence="2 9">Cofactor biosynthesis; riboflavin biosynthesis; 5-amino-6-(D-ribitylamino)uracil from GTP: step 2/4.</text>
</comment>
<feature type="binding site" evidence="12">
    <location>
        <position position="94"/>
    </location>
    <ligand>
        <name>Zn(2+)</name>
        <dbReference type="ChEBI" id="CHEBI:29105"/>
        <note>catalytic</note>
    </ligand>
</feature>
<dbReference type="AlphaFoldDB" id="A0A7K1KKU3"/>
<dbReference type="EC" id="3.5.4.26" evidence="9"/>
<evidence type="ECO:0000256" key="1">
    <source>
        <dbReference type="ARBA" id="ARBA00002151"/>
    </source>
</evidence>
<dbReference type="InterPro" id="IPR002734">
    <property type="entry name" value="RibDG_C"/>
</dbReference>
<feature type="binding site" evidence="11">
    <location>
        <position position="308"/>
    </location>
    <ligand>
        <name>substrate</name>
    </ligand>
</feature>
<keyword evidence="6 9" id="KW-0521">NADP</keyword>
<evidence type="ECO:0000256" key="10">
    <source>
        <dbReference type="PIRSR" id="PIRSR006769-1"/>
    </source>
</evidence>
<dbReference type="GO" id="GO:0008703">
    <property type="term" value="F:5-amino-6-(5-phosphoribosylamino)uracil reductase activity"/>
    <property type="evidence" value="ECO:0007669"/>
    <property type="project" value="UniProtKB-EC"/>
</dbReference>
<comment type="pathway">
    <text evidence="3 9">Cofactor biosynthesis; riboflavin biosynthesis; 5-amino-6-(D-ribitylamino)uracil from GTP: step 3/4.</text>
</comment>
<dbReference type="UniPathway" id="UPA00275">
    <property type="reaction ID" value="UER00401"/>
</dbReference>
<feature type="binding site" evidence="11">
    <location>
        <position position="234"/>
    </location>
    <ligand>
        <name>NADP(+)</name>
        <dbReference type="ChEBI" id="CHEBI:58349"/>
    </ligand>
</feature>
<keyword evidence="9 12" id="KW-0479">Metal-binding</keyword>
<keyword evidence="9 12" id="KW-0862">Zinc</keyword>
<dbReference type="InterPro" id="IPR016193">
    <property type="entry name" value="Cytidine_deaminase-like"/>
</dbReference>
<comment type="catalytic activity">
    <reaction evidence="9">
        <text>2,5-diamino-6-hydroxy-4-(5-phosphoribosylamino)-pyrimidine + H2O + H(+) = 5-amino-6-(5-phospho-D-ribosylamino)uracil + NH4(+)</text>
        <dbReference type="Rhea" id="RHEA:21868"/>
        <dbReference type="ChEBI" id="CHEBI:15377"/>
        <dbReference type="ChEBI" id="CHEBI:15378"/>
        <dbReference type="ChEBI" id="CHEBI:28938"/>
        <dbReference type="ChEBI" id="CHEBI:58453"/>
        <dbReference type="ChEBI" id="CHEBI:58614"/>
        <dbReference type="EC" id="3.5.4.26"/>
    </reaction>
</comment>
<feature type="binding site" evidence="11">
    <location>
        <position position="209"/>
    </location>
    <ligand>
        <name>NADP(+)</name>
        <dbReference type="ChEBI" id="CHEBI:58349"/>
    </ligand>
</feature>
<dbReference type="PANTHER" id="PTHR38011:SF7">
    <property type="entry name" value="2,5-DIAMINO-6-RIBOSYLAMINO-4(3H)-PYRIMIDINONE 5'-PHOSPHATE REDUCTASE"/>
    <property type="match status" value="1"/>
</dbReference>
<dbReference type="Pfam" id="PF00383">
    <property type="entry name" value="dCMP_cyt_deam_1"/>
    <property type="match status" value="1"/>
</dbReference>
<dbReference type="EC" id="1.1.1.193" evidence="9"/>
<proteinExistence type="inferred from homology"/>
<dbReference type="GO" id="GO:0046872">
    <property type="term" value="F:metal ion binding"/>
    <property type="evidence" value="ECO:0007669"/>
    <property type="project" value="UniProtKB-KW"/>
</dbReference>
<feature type="active site" description="Proton donor" evidence="10">
    <location>
        <position position="59"/>
    </location>
</feature>
<keyword evidence="9" id="KW-0686">Riboflavin biosynthesis</keyword>
<dbReference type="Proteomes" id="UP000461162">
    <property type="component" value="Unassembled WGS sequence"/>
</dbReference>
<dbReference type="Gene3D" id="3.40.140.10">
    <property type="entry name" value="Cytidine Deaminase, domain 2"/>
    <property type="match status" value="1"/>
</dbReference>
<feature type="binding site" evidence="11">
    <location>
        <position position="163"/>
    </location>
    <ligand>
        <name>NADP(+)</name>
        <dbReference type="ChEBI" id="CHEBI:58349"/>
    </ligand>
</feature>
<evidence type="ECO:0000256" key="2">
    <source>
        <dbReference type="ARBA" id="ARBA00004882"/>
    </source>
</evidence>
<evidence type="ECO:0000256" key="3">
    <source>
        <dbReference type="ARBA" id="ARBA00004910"/>
    </source>
</evidence>
<keyword evidence="8" id="KW-0511">Multifunctional enzyme</keyword>
<evidence type="ECO:0000256" key="11">
    <source>
        <dbReference type="PIRSR" id="PIRSR006769-2"/>
    </source>
</evidence>
<evidence type="ECO:0000256" key="4">
    <source>
        <dbReference type="ARBA" id="ARBA00005259"/>
    </source>
</evidence>
<comment type="cofactor">
    <cofactor evidence="9 12">
        <name>Zn(2+)</name>
        <dbReference type="ChEBI" id="CHEBI:29105"/>
    </cofactor>
    <text evidence="9 12">Binds 1 zinc ion.</text>
</comment>
<keyword evidence="15" id="KW-1185">Reference proteome</keyword>